<dbReference type="InterPro" id="IPR029068">
    <property type="entry name" value="Glyas_Bleomycin-R_OHBP_Dase"/>
</dbReference>
<name>A0ABV8K6N4_9BACL</name>
<comment type="caution">
    <text evidence="5">The sequence shown here is derived from an EMBL/GenBank/DDBJ whole genome shotgun (WGS) entry which is preliminary data.</text>
</comment>
<dbReference type="SUPFAM" id="SSF54593">
    <property type="entry name" value="Glyoxalase/Bleomycin resistance protein/Dihydroxybiphenyl dioxygenase"/>
    <property type="match status" value="1"/>
</dbReference>
<dbReference type="InterPro" id="IPR000335">
    <property type="entry name" value="Bleomycin-R"/>
</dbReference>
<dbReference type="CDD" id="cd08349">
    <property type="entry name" value="BLMA_like"/>
    <property type="match status" value="1"/>
</dbReference>
<keyword evidence="3" id="KW-0046">Antibiotic resistance</keyword>
<sequence length="133" mass="14789">MSEAALAAKMKAIVPILRIFDIPKAIEFYCDYLGFQKDWEHRFGENFPIYMQVSRDGLALHLSEHHGDATPGSAIIVHVDGIRAFHGQLHASDYRYAKPGLETTPWGSLDVTVTDPFGNRIVFSQPADTAEAT</sequence>
<proteinExistence type="inferred from homology"/>
<accession>A0ABV8K6N4</accession>
<protein>
    <recommendedName>
        <fullName evidence="2">Bleomycin resistance protein</fullName>
    </recommendedName>
</protein>
<dbReference type="InterPro" id="IPR037523">
    <property type="entry name" value="VOC_core"/>
</dbReference>
<evidence type="ECO:0000256" key="1">
    <source>
        <dbReference type="ARBA" id="ARBA00011051"/>
    </source>
</evidence>
<dbReference type="Gene3D" id="3.10.180.10">
    <property type="entry name" value="2,3-Dihydroxybiphenyl 1,2-Dioxygenase, domain 1"/>
    <property type="match status" value="1"/>
</dbReference>
<feature type="domain" description="VOC" evidence="4">
    <location>
        <begin position="9"/>
        <end position="126"/>
    </location>
</feature>
<evidence type="ECO:0000256" key="3">
    <source>
        <dbReference type="ARBA" id="ARBA00023251"/>
    </source>
</evidence>
<evidence type="ECO:0000313" key="6">
    <source>
        <dbReference type="Proteomes" id="UP001595715"/>
    </source>
</evidence>
<dbReference type="RefSeq" id="WP_377720299.1">
    <property type="nucleotide sequence ID" value="NZ_JBHSAM010000028.1"/>
</dbReference>
<evidence type="ECO:0000313" key="5">
    <source>
        <dbReference type="EMBL" id="MFC4101698.1"/>
    </source>
</evidence>
<dbReference type="Proteomes" id="UP001595715">
    <property type="component" value="Unassembled WGS sequence"/>
</dbReference>
<keyword evidence="6" id="KW-1185">Reference proteome</keyword>
<comment type="similarity">
    <text evidence="1">Belongs to the bleomycin resistance protein family.</text>
</comment>
<dbReference type="PROSITE" id="PS51819">
    <property type="entry name" value="VOC"/>
    <property type="match status" value="1"/>
</dbReference>
<dbReference type="Pfam" id="PF19581">
    <property type="entry name" value="Glyoxalase_7"/>
    <property type="match status" value="1"/>
</dbReference>
<organism evidence="5 6">
    <name type="scientific">Paenibacillus xanthanilyticus</name>
    <dbReference type="NCBI Taxonomy" id="1783531"/>
    <lineage>
        <taxon>Bacteria</taxon>
        <taxon>Bacillati</taxon>
        <taxon>Bacillota</taxon>
        <taxon>Bacilli</taxon>
        <taxon>Bacillales</taxon>
        <taxon>Paenibacillaceae</taxon>
        <taxon>Paenibacillus</taxon>
    </lineage>
</organism>
<evidence type="ECO:0000256" key="2">
    <source>
        <dbReference type="ARBA" id="ARBA00021572"/>
    </source>
</evidence>
<evidence type="ECO:0000259" key="4">
    <source>
        <dbReference type="PROSITE" id="PS51819"/>
    </source>
</evidence>
<dbReference type="EMBL" id="JBHSAM010000028">
    <property type="protein sequence ID" value="MFC4101698.1"/>
    <property type="molecule type" value="Genomic_DNA"/>
</dbReference>
<reference evidence="6" key="1">
    <citation type="journal article" date="2019" name="Int. J. Syst. Evol. Microbiol.">
        <title>The Global Catalogue of Microorganisms (GCM) 10K type strain sequencing project: providing services to taxonomists for standard genome sequencing and annotation.</title>
        <authorList>
            <consortium name="The Broad Institute Genomics Platform"/>
            <consortium name="The Broad Institute Genome Sequencing Center for Infectious Disease"/>
            <person name="Wu L."/>
            <person name="Ma J."/>
        </authorList>
    </citation>
    <scope>NUCLEOTIDE SEQUENCE [LARGE SCALE GENOMIC DNA]</scope>
    <source>
        <strain evidence="6">IBRC-M 10987</strain>
    </source>
</reference>
<gene>
    <name evidence="5" type="ORF">ACFOZ8_18800</name>
</gene>